<protein>
    <recommendedName>
        <fullName evidence="1">Deoxyribonuclease NucA/NucB domain-containing protein</fullName>
    </recommendedName>
</protein>
<dbReference type="InterPro" id="IPR029476">
    <property type="entry name" value="DNase_NucA_NucB"/>
</dbReference>
<dbReference type="Pfam" id="PF14040">
    <property type="entry name" value="DNase_NucA_NucB"/>
    <property type="match status" value="1"/>
</dbReference>
<evidence type="ECO:0000259" key="1">
    <source>
        <dbReference type="Pfam" id="PF14040"/>
    </source>
</evidence>
<dbReference type="STRING" id="1196081.A0A364LB14"/>
<gene>
    <name evidence="2" type="ORF">BHQ10_009016</name>
</gene>
<dbReference type="RefSeq" id="XP_040737518.1">
    <property type="nucleotide sequence ID" value="XM_040881886.1"/>
</dbReference>
<dbReference type="GeneID" id="63798230"/>
<dbReference type="Proteomes" id="UP000249363">
    <property type="component" value="Unassembled WGS sequence"/>
</dbReference>
<evidence type="ECO:0000313" key="3">
    <source>
        <dbReference type="Proteomes" id="UP000249363"/>
    </source>
</evidence>
<evidence type="ECO:0000313" key="2">
    <source>
        <dbReference type="EMBL" id="RAO73004.1"/>
    </source>
</evidence>
<proteinExistence type="predicted"/>
<dbReference type="AlphaFoldDB" id="A0A364LB14"/>
<dbReference type="OrthoDB" id="2748312at2759"/>
<name>A0A364LB14_TALAM</name>
<dbReference type="EMBL" id="MIKG01000022">
    <property type="protein sequence ID" value="RAO73004.1"/>
    <property type="molecule type" value="Genomic_DNA"/>
</dbReference>
<reference evidence="2 3" key="1">
    <citation type="journal article" date="2017" name="Biotechnol. Biofuels">
        <title>Differential beta-glucosidase expression as a function of carbon source availability in Talaromyces amestolkiae: a genomic and proteomic approach.</title>
        <authorList>
            <person name="de Eugenio L.I."/>
            <person name="Mendez-Liter J.A."/>
            <person name="Nieto-Dominguez M."/>
            <person name="Alonso L."/>
            <person name="Gil-Munoz J."/>
            <person name="Barriuso J."/>
            <person name="Prieto A."/>
            <person name="Martinez M.J."/>
        </authorList>
    </citation>
    <scope>NUCLEOTIDE SEQUENCE [LARGE SCALE GENOMIC DNA]</scope>
    <source>
        <strain evidence="2 3">CIB</strain>
    </source>
</reference>
<accession>A0A364LB14</accession>
<comment type="caution">
    <text evidence="2">The sequence shown here is derived from an EMBL/GenBank/DDBJ whole genome shotgun (WGS) entry which is preliminary data.</text>
</comment>
<keyword evidence="3" id="KW-1185">Reference proteome</keyword>
<sequence>MTEGLTFSKRSSRANPIDATFDITLWPNIAEENCFAMLCLQNGNRVYQRVSTSSAADDNRRDSGADFRPFRAAQLASRHTSQINPTTVSAEEFPWASTRQGGATAYVFPATVAEQSRLHGAQGTAINSGYVRSGVGFDDYFRITFTPANLFGQYCTALHANPPDTSICGREPTQTLFGTTGINIANFAYQVVRSGAVPFAFMHVAGANNGKITKRQQDFDVAGILEAAEDIKN</sequence>
<organism evidence="2 3">
    <name type="scientific">Talaromyces amestolkiae</name>
    <dbReference type="NCBI Taxonomy" id="1196081"/>
    <lineage>
        <taxon>Eukaryota</taxon>
        <taxon>Fungi</taxon>
        <taxon>Dikarya</taxon>
        <taxon>Ascomycota</taxon>
        <taxon>Pezizomycotina</taxon>
        <taxon>Eurotiomycetes</taxon>
        <taxon>Eurotiomycetidae</taxon>
        <taxon>Eurotiales</taxon>
        <taxon>Trichocomaceae</taxon>
        <taxon>Talaromyces</taxon>
        <taxon>Talaromyces sect. Talaromyces</taxon>
    </lineage>
</organism>
<feature type="domain" description="Deoxyribonuclease NucA/NucB" evidence="1">
    <location>
        <begin position="34"/>
        <end position="143"/>
    </location>
</feature>